<keyword evidence="2" id="KW-1185">Reference proteome</keyword>
<evidence type="ECO:0000313" key="2">
    <source>
        <dbReference type="Proteomes" id="UP000272528"/>
    </source>
</evidence>
<dbReference type="OrthoDB" id="9815272at2"/>
<evidence type="ECO:0008006" key="3">
    <source>
        <dbReference type="Google" id="ProtNLM"/>
    </source>
</evidence>
<reference evidence="2" key="1">
    <citation type="submission" date="2018-12" db="EMBL/GenBank/DDBJ databases">
        <title>Genome sequence of Peanibacillus sp.</title>
        <authorList>
            <person name="Subramani G."/>
            <person name="Srinivasan S."/>
            <person name="Kim M.K."/>
        </authorList>
    </citation>
    <scope>NUCLEOTIDE SEQUENCE [LARGE SCALE GENOMIC DNA]</scope>
    <source>
        <strain evidence="2">18JY67-1</strain>
    </source>
</reference>
<accession>A0A3S9A198</accession>
<gene>
    <name evidence="1" type="ORF">EJC50_07610</name>
</gene>
<sequence>MKIPIIPVSELNQLSDEAIENAENSTLLLLREELEIYKAKYEAVVAEKNQLWEFMANRVDKIDTKLSVIIEKIDNIIDMINTLQNEIKVIRSLSLPEEQILDFIEKKIDSVIANIEKKNFDLYIEITKAWLNDDWNKLEALSSDVFLPSAEFLFDKVRNIENADPAPFIIQYCRALENELLKKIFIAYLKHLKEERIDCYSVFSWDLETNGIGIPQSKNKNSYQFAKKIAELLKKDESLWFFELGNMSVTLEYITGTSVEKSPILSHFRDFILKYFDVNFIDKEFFNNLKAISKDYRNKAAHPNSLNSTSALIGRETIRSQIKSLLSHYKFKTKE</sequence>
<dbReference type="Proteomes" id="UP000272528">
    <property type="component" value="Chromosome"/>
</dbReference>
<proteinExistence type="predicted"/>
<dbReference type="RefSeq" id="WP_126014216.1">
    <property type="nucleotide sequence ID" value="NZ_CP034437.1"/>
</dbReference>
<dbReference type="EMBL" id="CP034437">
    <property type="protein sequence ID" value="AZN39543.1"/>
    <property type="molecule type" value="Genomic_DNA"/>
</dbReference>
<dbReference type="AlphaFoldDB" id="A0A3S9A198"/>
<organism evidence="1 2">
    <name type="scientific">Paenibacillus albus</name>
    <dbReference type="NCBI Taxonomy" id="2495582"/>
    <lineage>
        <taxon>Bacteria</taxon>
        <taxon>Bacillati</taxon>
        <taxon>Bacillota</taxon>
        <taxon>Bacilli</taxon>
        <taxon>Bacillales</taxon>
        <taxon>Paenibacillaceae</taxon>
        <taxon>Paenibacillus</taxon>
    </lineage>
</organism>
<protein>
    <recommendedName>
        <fullName evidence="3">Swt1-like HEPN domain-containing protein</fullName>
    </recommendedName>
</protein>
<dbReference type="KEGG" id="palb:EJC50_07610"/>
<evidence type="ECO:0000313" key="1">
    <source>
        <dbReference type="EMBL" id="AZN39543.1"/>
    </source>
</evidence>
<name>A0A3S9A198_9BACL</name>